<dbReference type="InterPro" id="IPR001810">
    <property type="entry name" value="F-box_dom"/>
</dbReference>
<dbReference type="SUPFAM" id="SSF81383">
    <property type="entry name" value="F-box domain"/>
    <property type="match status" value="1"/>
</dbReference>
<protein>
    <recommendedName>
        <fullName evidence="1">F-box domain-containing protein</fullName>
    </recommendedName>
</protein>
<keyword evidence="3" id="KW-1185">Reference proteome</keyword>
<dbReference type="Pfam" id="PF00646">
    <property type="entry name" value="F-box"/>
    <property type="match status" value="1"/>
</dbReference>
<dbReference type="Gene3D" id="1.20.1280.50">
    <property type="match status" value="1"/>
</dbReference>
<gene>
    <name evidence="2" type="ORF">MUK42_21460</name>
</gene>
<dbReference type="InterPro" id="IPR036047">
    <property type="entry name" value="F-box-like_dom_sf"/>
</dbReference>
<dbReference type="PANTHER" id="PTHR31672:SF13">
    <property type="entry name" value="F-BOX PROTEIN CPR30-LIKE"/>
    <property type="match status" value="1"/>
</dbReference>
<feature type="domain" description="F-box" evidence="1">
    <location>
        <begin position="30"/>
        <end position="68"/>
    </location>
</feature>
<dbReference type="OrthoDB" id="1916346at2759"/>
<dbReference type="InterPro" id="IPR050796">
    <property type="entry name" value="SCF_F-box_component"/>
</dbReference>
<evidence type="ECO:0000313" key="2">
    <source>
        <dbReference type="EMBL" id="URE04794.1"/>
    </source>
</evidence>
<dbReference type="EMBL" id="CP097507">
    <property type="protein sequence ID" value="URE04794.1"/>
    <property type="molecule type" value="Genomic_DNA"/>
</dbReference>
<name>A0A9E7G3C8_9LILI</name>
<sequence>MQDDDHGGRGEEVEEETAEWGRDYEGITRQKVVHRILLLLPAKSLLRFRCVSRQWNGIISSNSFVHAHAAAPRLVSGLLYQSSQGTVAYAAFCHATASLPDPSLSFLPEPVVVKASARGLLCCRGRFSLIYYVCNPATAVWVSLPQPRNLHNCDTEVVLMIDEPPRSNRVSEFRVVCAFPQVVRLDHFCGLETFSTDEWRWVTSPWTPRLGRLLPGSGVVVGGRACWRTTTNTVLMYDPKDEERLGFERPERDLDGVTWWEIGVIEGQLSVAYAKVASTPESSTMVEVMVTDSDSWYLRGAFGFGPGSRENNLKPLRMEGDEELLLWDGQRHILGRDMAGRATRLLVVDAPATFSVEFVPYTATLLHVKSDTCKELHFGDQKPIRRRFHFRPRAALNGYSNEKAFGLVQALAVA</sequence>
<proteinExistence type="predicted"/>
<dbReference type="Proteomes" id="UP001055439">
    <property type="component" value="Chromosome 5"/>
</dbReference>
<dbReference type="PANTHER" id="PTHR31672">
    <property type="entry name" value="BNACNNG10540D PROTEIN"/>
    <property type="match status" value="1"/>
</dbReference>
<evidence type="ECO:0000313" key="3">
    <source>
        <dbReference type="Proteomes" id="UP001055439"/>
    </source>
</evidence>
<dbReference type="AlphaFoldDB" id="A0A9E7G3C8"/>
<organism evidence="2 3">
    <name type="scientific">Musa troglodytarum</name>
    <name type="common">fe'i banana</name>
    <dbReference type="NCBI Taxonomy" id="320322"/>
    <lineage>
        <taxon>Eukaryota</taxon>
        <taxon>Viridiplantae</taxon>
        <taxon>Streptophyta</taxon>
        <taxon>Embryophyta</taxon>
        <taxon>Tracheophyta</taxon>
        <taxon>Spermatophyta</taxon>
        <taxon>Magnoliopsida</taxon>
        <taxon>Liliopsida</taxon>
        <taxon>Zingiberales</taxon>
        <taxon>Musaceae</taxon>
        <taxon>Musa</taxon>
    </lineage>
</organism>
<accession>A0A9E7G3C8</accession>
<evidence type="ECO:0000259" key="1">
    <source>
        <dbReference type="SMART" id="SM00256"/>
    </source>
</evidence>
<dbReference type="SMART" id="SM00256">
    <property type="entry name" value="FBOX"/>
    <property type="match status" value="1"/>
</dbReference>
<reference evidence="2" key="1">
    <citation type="submission" date="2022-05" db="EMBL/GenBank/DDBJ databases">
        <title>The Musa troglodytarum L. genome provides insights into the mechanism of non-climacteric behaviour and enrichment of carotenoids.</title>
        <authorList>
            <person name="Wang J."/>
        </authorList>
    </citation>
    <scope>NUCLEOTIDE SEQUENCE</scope>
    <source>
        <tissue evidence="2">Leaf</tissue>
    </source>
</reference>